<evidence type="ECO:0000256" key="1">
    <source>
        <dbReference type="SAM" id="Phobius"/>
    </source>
</evidence>
<evidence type="ECO:0000313" key="3">
    <source>
        <dbReference type="Proteomes" id="UP000186469"/>
    </source>
</evidence>
<dbReference type="Pfam" id="PF13599">
    <property type="entry name" value="Pentapeptide_4"/>
    <property type="match status" value="1"/>
</dbReference>
<reference evidence="2 3" key="1">
    <citation type="submission" date="2016-12" db="EMBL/GenBank/DDBJ databases">
        <authorList>
            <person name="Song W.-J."/>
            <person name="Kurnit D.M."/>
        </authorList>
    </citation>
    <scope>NUCLEOTIDE SEQUENCE [LARGE SCALE GENOMIC DNA]</scope>
    <source>
        <strain evidence="2 3">DSM 11393</strain>
    </source>
</reference>
<accession>A0A1M7TLB4</accession>
<dbReference type="OrthoDB" id="5436892at2"/>
<organism evidence="2 3">
    <name type="scientific">Desulfovibrio litoralis DSM 11393</name>
    <dbReference type="NCBI Taxonomy" id="1121455"/>
    <lineage>
        <taxon>Bacteria</taxon>
        <taxon>Pseudomonadati</taxon>
        <taxon>Thermodesulfobacteriota</taxon>
        <taxon>Desulfovibrionia</taxon>
        <taxon>Desulfovibrionales</taxon>
        <taxon>Desulfovibrionaceae</taxon>
        <taxon>Desulfovibrio</taxon>
    </lineage>
</organism>
<dbReference type="InterPro" id="IPR001646">
    <property type="entry name" value="5peptide_repeat"/>
</dbReference>
<keyword evidence="3" id="KW-1185">Reference proteome</keyword>
<dbReference type="STRING" id="1121455.SAMN02745728_02201"/>
<dbReference type="Proteomes" id="UP000186469">
    <property type="component" value="Unassembled WGS sequence"/>
</dbReference>
<dbReference type="SUPFAM" id="SSF141571">
    <property type="entry name" value="Pentapeptide repeat-like"/>
    <property type="match status" value="1"/>
</dbReference>
<sequence>MFKTKLKLRWIIIAVLALIGVYYMYEQYRTIRLSPEEIIANPSILNGAIMTGAVYKGLVLKDVTLTGTKFTKIILEKPVFENVVFIDAKFDDMNMKNVQFKNVQFKDCTFITAQISNGDFSEVSFKGGSFSYRGDINSRKRDYSSYIMGVGCDKVLFDAVAMNSVSMNGMEGSITFKNMHNIKKDDSSSVINGNKLTLRIDNCTADGFTFSAMFEGSTAYVTNSTFKNSAFVGENSKAMYFENCKILDGTEIHDAGTLVIKNSTVSGAFSGKGNWYFEGCEFVLDRSRAKLVDMVYEVSSTFEGDKDSHAFVLGSKTKAPWLSVRGGGAVDMYNMNIENFRLIDWASALEVNLRNVAIYGGDFGSESKYYKLKMKGGKWENVQMYPEVNINEHTDLGELKTYNLTFPNGNPWRGTGQVKTIPVKTPFDWPEIHVPTPTEMGLKDTLE</sequence>
<dbReference type="InterPro" id="IPR011050">
    <property type="entry name" value="Pectin_lyase_fold/virulence"/>
</dbReference>
<keyword evidence="1" id="KW-1133">Transmembrane helix</keyword>
<feature type="transmembrane region" description="Helical" evidence="1">
    <location>
        <begin position="7"/>
        <end position="25"/>
    </location>
</feature>
<dbReference type="EMBL" id="FRDI01000015">
    <property type="protein sequence ID" value="SHN71517.1"/>
    <property type="molecule type" value="Genomic_DNA"/>
</dbReference>
<dbReference type="SUPFAM" id="SSF51126">
    <property type="entry name" value="Pectin lyase-like"/>
    <property type="match status" value="1"/>
</dbReference>
<dbReference type="RefSeq" id="WP_072697878.1">
    <property type="nucleotide sequence ID" value="NZ_FRDI01000015.1"/>
</dbReference>
<keyword evidence="1" id="KW-0812">Transmembrane</keyword>
<protein>
    <submittedName>
        <fullName evidence="2">Pentapeptide repeat-containing protein</fullName>
    </submittedName>
</protein>
<evidence type="ECO:0000313" key="2">
    <source>
        <dbReference type="EMBL" id="SHN71517.1"/>
    </source>
</evidence>
<gene>
    <name evidence="2" type="ORF">SAMN02745728_02201</name>
</gene>
<keyword evidence="1" id="KW-0472">Membrane</keyword>
<dbReference type="Gene3D" id="2.160.20.80">
    <property type="entry name" value="E3 ubiquitin-protein ligase SopA"/>
    <property type="match status" value="1"/>
</dbReference>
<proteinExistence type="predicted"/>
<name>A0A1M7TLB4_9BACT</name>
<dbReference type="AlphaFoldDB" id="A0A1M7TLB4"/>